<evidence type="ECO:0000256" key="2">
    <source>
        <dbReference type="ARBA" id="ARBA00006187"/>
    </source>
</evidence>
<accession>A0AAW0L1I9</accession>
<sequence>ESCFAMSIHRIDQFAHIETTCGLLLDEMQKIWDEVGESEVNRDVMLLEIEQKCLEVYRRNVDEAKKCRAQLQQEIAESEAELADMCSAMGEQPLHFDCKPDGGFKKVLDTITLQLEDMRKRKIERTDQFVEVLHQIQDISIEFWEDNTVVLDETDLSIRRLEELRKHLLGLQNQKRNRLKQVQDHLHTLNSLCLVLGMDFRHIAGEIHSTLKETDGTRDISDHTLEKLAAAIQSLREIKIQRMQRLQDLASALLEMWNLMDTPMEEQQLFLNVTSNISASEPEITEPNMLSVIFLNHVEAEVVRLEQLKSSKMKELVIKKRLELEEICRRIHMVTKTLGIMEESVESMESGAVDPMYLLEQIELQISRVKDEALCRKEILEKVEKWLAACQEESWLEEYKRDDNRYNAGRGAHLTLKRAEKARALVNKIPAMMEALSSKIKAWEEQRGTVFFYDGVSSFLERLLSMLEQYSMLRQEKEQERQRLKDQKRLQGQLIVEQEALFGSKPSPSKSGKKASRTPTGVADNRKFSIGGSMLQNPKPEKAASRLHLSKKAAFFNQNSSPSQQQHGGFASLSSESFEIFFTSISLTIQKTVETYSYFNCECFIYKVLFPKFYADRRISEIPGHSVRKHSHSVPKAHENQLFLIRKPLSPVYSHVLSKANIANFPEDQKTSHIMSSQKPLPNSESLVRTPSKKAVVGDEENRTPKTMSIPMPTTPSTVSAPMTTAMTPTSPCVSVGKNSFQDNHQPIEYSFEEVRAGFILPKTYSH</sequence>
<feature type="compositionally biased region" description="Low complexity" evidence="6">
    <location>
        <begin position="705"/>
        <end position="720"/>
    </location>
</feature>
<feature type="region of interest" description="Disordered" evidence="6">
    <location>
        <begin position="669"/>
        <end position="720"/>
    </location>
</feature>
<dbReference type="GO" id="GO:0005874">
    <property type="term" value="C:microtubule"/>
    <property type="evidence" value="ECO:0007669"/>
    <property type="project" value="UniProtKB-KW"/>
</dbReference>
<dbReference type="GO" id="GO:0000226">
    <property type="term" value="P:microtubule cytoskeleton organization"/>
    <property type="evidence" value="ECO:0007669"/>
    <property type="project" value="InterPro"/>
</dbReference>
<dbReference type="Proteomes" id="UP000237347">
    <property type="component" value="Unassembled WGS sequence"/>
</dbReference>
<dbReference type="PANTHER" id="PTHR19321">
    <property type="entry name" value="PROTEIN REGULATOR OF CYTOKINESIS 1 PRC1-RELATED"/>
    <property type="match status" value="1"/>
</dbReference>
<evidence type="ECO:0000256" key="5">
    <source>
        <dbReference type="SAM" id="Coils"/>
    </source>
</evidence>
<evidence type="ECO:0000256" key="3">
    <source>
        <dbReference type="ARBA" id="ARBA00022701"/>
    </source>
</evidence>
<name>A0AAW0L1I9_QUESU</name>
<dbReference type="GO" id="GO:0008017">
    <property type="term" value="F:microtubule binding"/>
    <property type="evidence" value="ECO:0007669"/>
    <property type="project" value="InterPro"/>
</dbReference>
<proteinExistence type="inferred from homology"/>
<dbReference type="PANTHER" id="PTHR19321:SF49">
    <property type="entry name" value="MICROTUBULE ASSOCIATED PROTEIN, MAP65_ASE1 FAMILY PROTEIN"/>
    <property type="match status" value="1"/>
</dbReference>
<evidence type="ECO:0000256" key="1">
    <source>
        <dbReference type="ARBA" id="ARBA00004245"/>
    </source>
</evidence>
<organism evidence="7 8">
    <name type="scientific">Quercus suber</name>
    <name type="common">Cork oak</name>
    <dbReference type="NCBI Taxonomy" id="58331"/>
    <lineage>
        <taxon>Eukaryota</taxon>
        <taxon>Viridiplantae</taxon>
        <taxon>Streptophyta</taxon>
        <taxon>Embryophyta</taxon>
        <taxon>Tracheophyta</taxon>
        <taxon>Spermatophyta</taxon>
        <taxon>Magnoliopsida</taxon>
        <taxon>eudicotyledons</taxon>
        <taxon>Gunneridae</taxon>
        <taxon>Pentapetalae</taxon>
        <taxon>rosids</taxon>
        <taxon>fabids</taxon>
        <taxon>Fagales</taxon>
        <taxon>Fagaceae</taxon>
        <taxon>Quercus</taxon>
    </lineage>
</organism>
<comment type="caution">
    <text evidence="7">The sequence shown here is derived from an EMBL/GenBank/DDBJ whole genome shotgun (WGS) entry which is preliminary data.</text>
</comment>
<dbReference type="EMBL" id="PKMF04000184">
    <property type="protein sequence ID" value="KAK7844511.1"/>
    <property type="molecule type" value="Genomic_DNA"/>
</dbReference>
<evidence type="ECO:0000313" key="8">
    <source>
        <dbReference type="Proteomes" id="UP000237347"/>
    </source>
</evidence>
<feature type="coiled-coil region" evidence="5">
    <location>
        <begin position="54"/>
        <end position="88"/>
    </location>
</feature>
<keyword evidence="4" id="KW-0206">Cytoskeleton</keyword>
<keyword evidence="8" id="KW-1185">Reference proteome</keyword>
<evidence type="ECO:0000256" key="4">
    <source>
        <dbReference type="ARBA" id="ARBA00023212"/>
    </source>
</evidence>
<dbReference type="GO" id="GO:0005737">
    <property type="term" value="C:cytoplasm"/>
    <property type="evidence" value="ECO:0007669"/>
    <property type="project" value="TreeGrafter"/>
</dbReference>
<evidence type="ECO:0000313" key="7">
    <source>
        <dbReference type="EMBL" id="KAK7844511.1"/>
    </source>
</evidence>
<feature type="non-terminal residue" evidence="7">
    <location>
        <position position="1"/>
    </location>
</feature>
<dbReference type="InterPro" id="IPR007145">
    <property type="entry name" value="MAP65_Ase1_PRC1"/>
</dbReference>
<dbReference type="AlphaFoldDB" id="A0AAW0L1I9"/>
<comment type="similarity">
    <text evidence="2">Belongs to the MAP65/ASE1 family.</text>
</comment>
<feature type="coiled-coil region" evidence="5">
    <location>
        <begin position="460"/>
        <end position="490"/>
    </location>
</feature>
<evidence type="ECO:0000256" key="6">
    <source>
        <dbReference type="SAM" id="MobiDB-lite"/>
    </source>
</evidence>
<keyword evidence="3" id="KW-0493">Microtubule</keyword>
<comment type="subcellular location">
    <subcellularLocation>
        <location evidence="1">Cytoplasm</location>
        <location evidence="1">Cytoskeleton</location>
    </subcellularLocation>
</comment>
<keyword evidence="4" id="KW-0963">Cytoplasm</keyword>
<dbReference type="Gene3D" id="1.20.58.1520">
    <property type="match status" value="1"/>
</dbReference>
<dbReference type="GO" id="GO:0005819">
    <property type="term" value="C:spindle"/>
    <property type="evidence" value="ECO:0007669"/>
    <property type="project" value="TreeGrafter"/>
</dbReference>
<dbReference type="Pfam" id="PF03999">
    <property type="entry name" value="MAP65_ASE1"/>
    <property type="match status" value="1"/>
</dbReference>
<gene>
    <name evidence="7" type="primary">MAP65-4</name>
    <name evidence="7" type="ORF">CFP56_010826</name>
</gene>
<keyword evidence="5" id="KW-0175">Coiled coil</keyword>
<protein>
    <submittedName>
        <fullName evidence="7">65-kDa microtubule-associated protein 4</fullName>
    </submittedName>
</protein>
<feature type="region of interest" description="Disordered" evidence="6">
    <location>
        <begin position="503"/>
        <end position="543"/>
    </location>
</feature>
<feature type="compositionally biased region" description="Polar residues" evidence="6">
    <location>
        <begin position="672"/>
        <end position="689"/>
    </location>
</feature>
<reference evidence="7 8" key="1">
    <citation type="journal article" date="2018" name="Sci. Data">
        <title>The draft genome sequence of cork oak.</title>
        <authorList>
            <person name="Ramos A.M."/>
            <person name="Usie A."/>
            <person name="Barbosa P."/>
            <person name="Barros P.M."/>
            <person name="Capote T."/>
            <person name="Chaves I."/>
            <person name="Simoes F."/>
            <person name="Abreu I."/>
            <person name="Carrasquinho I."/>
            <person name="Faro C."/>
            <person name="Guimaraes J.B."/>
            <person name="Mendonca D."/>
            <person name="Nobrega F."/>
            <person name="Rodrigues L."/>
            <person name="Saibo N.J.M."/>
            <person name="Varela M.C."/>
            <person name="Egas C."/>
            <person name="Matos J."/>
            <person name="Miguel C.M."/>
            <person name="Oliveira M.M."/>
            <person name="Ricardo C.P."/>
            <person name="Goncalves S."/>
        </authorList>
    </citation>
    <scope>NUCLEOTIDE SEQUENCE [LARGE SCALE GENOMIC DNA]</scope>
    <source>
        <strain evidence="8">cv. HL8</strain>
    </source>
</reference>